<dbReference type="InterPro" id="IPR000671">
    <property type="entry name" value="Peptidase_A31"/>
</dbReference>
<reference evidence="1 2" key="1">
    <citation type="submission" date="2016-03" db="EMBL/GenBank/DDBJ databases">
        <authorList>
            <person name="Ploux O."/>
        </authorList>
    </citation>
    <scope>NUCLEOTIDE SEQUENCE [LARGE SCALE GENOMIC DNA]</scope>
    <source>
        <strain evidence="1 2">R-45370</strain>
    </source>
</reference>
<dbReference type="InterPro" id="IPR023430">
    <property type="entry name" value="Pept_HybD-like_dom_sf"/>
</dbReference>
<dbReference type="RefSeq" id="WP_066986928.1">
    <property type="nucleotide sequence ID" value="NZ_LUUI01000151.1"/>
</dbReference>
<dbReference type="Proteomes" id="UP000078476">
    <property type="component" value="Unassembled WGS sequence"/>
</dbReference>
<comment type="caution">
    <text evidence="1">The sequence shown here is derived from an EMBL/GenBank/DDBJ whole genome shotgun (WGS) entry which is preliminary data.</text>
</comment>
<keyword evidence="2" id="KW-1185">Reference proteome</keyword>
<sequence>MKPILVFGYGNLSRGDDAVGPLLLEYLEEFVDLTQIELLCDFQLQIEHALDLQGRELVVFVDASVAGESAFAFKPLQACRDNSYTTHAMSPASLLQVYESVTGQTAPPSFLFSIKAESFELGEALSPAASKNLQQACRFAENLLTLPVAEILAASCSAECA</sequence>
<dbReference type="PANTHER" id="PTHR30302:SF5">
    <property type="entry name" value="SLR1876 PROTEIN"/>
    <property type="match status" value="1"/>
</dbReference>
<accession>A0A177MYB8</accession>
<protein>
    <submittedName>
        <fullName evidence="1">Ni/Fe hydrogenase</fullName>
    </submittedName>
</protein>
<dbReference type="SUPFAM" id="SSF53163">
    <property type="entry name" value="HybD-like"/>
    <property type="match status" value="1"/>
</dbReference>
<name>A0A177MYB8_9GAMM</name>
<dbReference type="CDD" id="cd06066">
    <property type="entry name" value="H2MP_NAD-link-bidir"/>
    <property type="match status" value="1"/>
</dbReference>
<evidence type="ECO:0000313" key="1">
    <source>
        <dbReference type="EMBL" id="OAI10642.1"/>
    </source>
</evidence>
<dbReference type="NCBIfam" id="TIGR00072">
    <property type="entry name" value="hydrog_prot"/>
    <property type="match status" value="1"/>
</dbReference>
<gene>
    <name evidence="1" type="ORF">A1359_16095</name>
</gene>
<dbReference type="GO" id="GO:0004175">
    <property type="term" value="F:endopeptidase activity"/>
    <property type="evidence" value="ECO:0007669"/>
    <property type="project" value="TreeGrafter"/>
</dbReference>
<dbReference type="EMBL" id="LUUI01000151">
    <property type="protein sequence ID" value="OAI10642.1"/>
    <property type="molecule type" value="Genomic_DNA"/>
</dbReference>
<dbReference type="GO" id="GO:0016485">
    <property type="term" value="P:protein processing"/>
    <property type="evidence" value="ECO:0007669"/>
    <property type="project" value="TreeGrafter"/>
</dbReference>
<proteinExistence type="predicted"/>
<dbReference type="PANTHER" id="PTHR30302">
    <property type="entry name" value="HYDROGENASE 1 MATURATION PROTEASE"/>
    <property type="match status" value="1"/>
</dbReference>
<dbReference type="OrthoDB" id="9808862at2"/>
<dbReference type="AlphaFoldDB" id="A0A177MYB8"/>
<dbReference type="Gene3D" id="3.40.50.1450">
    <property type="entry name" value="HybD-like"/>
    <property type="match status" value="1"/>
</dbReference>
<evidence type="ECO:0000313" key="2">
    <source>
        <dbReference type="Proteomes" id="UP000078476"/>
    </source>
</evidence>
<dbReference type="GO" id="GO:0008047">
    <property type="term" value="F:enzyme activator activity"/>
    <property type="evidence" value="ECO:0007669"/>
    <property type="project" value="InterPro"/>
</dbReference>
<organism evidence="1 2">
    <name type="scientific">Methylomonas lenta</name>
    <dbReference type="NCBI Taxonomy" id="980561"/>
    <lineage>
        <taxon>Bacteria</taxon>
        <taxon>Pseudomonadati</taxon>
        <taxon>Pseudomonadota</taxon>
        <taxon>Gammaproteobacteria</taxon>
        <taxon>Methylococcales</taxon>
        <taxon>Methylococcaceae</taxon>
        <taxon>Methylomonas</taxon>
    </lineage>
</organism>
<dbReference type="STRING" id="980561.A1359_16095"/>